<protein>
    <submittedName>
        <fullName evidence="1">Uncharacterized protein</fullName>
    </submittedName>
</protein>
<name>A0ABC8IZR4_ERUVS</name>
<comment type="caution">
    <text evidence="1">The sequence shown here is derived from an EMBL/GenBank/DDBJ whole genome shotgun (WGS) entry which is preliminary data.</text>
</comment>
<dbReference type="AlphaFoldDB" id="A0ABC8IZR4"/>
<accession>A0ABC8IZR4</accession>
<gene>
    <name evidence="1" type="ORF">ERUC_LOCUS4764</name>
</gene>
<evidence type="ECO:0000313" key="2">
    <source>
        <dbReference type="Proteomes" id="UP001642260"/>
    </source>
</evidence>
<dbReference type="Proteomes" id="UP001642260">
    <property type="component" value="Unassembled WGS sequence"/>
</dbReference>
<sequence length="407" mass="47447">MSIPHHQMEKISYKSTDVKDKSLAHHVFDQLFLRRHKLHQKKKQIVAPKSWMFKYKPMSQVRVIPQDGCYTCRVRESNKSNHSFVGVNVGLVEYLCPHDGWRSRHNIQSLTHWDDTILGRNSQLKDNGRKKFLRTWKYKHKKNERFRAFADGFQKSYVGQDQVVNAVAMRSREGLGRPQMVLSLKECSKKKQMMCQKDWKFKYKHTYSLRPVKLLVKSRKIKFTTPQHARNFINFSTWVKNGGWLLMSRLLARRKENTSLLSWKKVLAGYKENFSFKDTWEHDSGCSCDLSEVLVADSHKTDSNCAYASVVVEIQNQIVFLRDNKYYFAAEGASGRSLRCYLCKNSSYPQGMDCIDVELSQFCGRNPYCDACDAVWSNWFNLSVLHSTEVLSVQEMEQQVLYAAGLT</sequence>
<dbReference type="EMBL" id="CAKOAT010066266">
    <property type="protein sequence ID" value="CAH8306834.1"/>
    <property type="molecule type" value="Genomic_DNA"/>
</dbReference>
<proteinExistence type="predicted"/>
<evidence type="ECO:0000313" key="1">
    <source>
        <dbReference type="EMBL" id="CAH8306834.1"/>
    </source>
</evidence>
<organism evidence="1 2">
    <name type="scientific">Eruca vesicaria subsp. sativa</name>
    <name type="common">Garden rocket</name>
    <name type="synonym">Eruca sativa</name>
    <dbReference type="NCBI Taxonomy" id="29727"/>
    <lineage>
        <taxon>Eukaryota</taxon>
        <taxon>Viridiplantae</taxon>
        <taxon>Streptophyta</taxon>
        <taxon>Embryophyta</taxon>
        <taxon>Tracheophyta</taxon>
        <taxon>Spermatophyta</taxon>
        <taxon>Magnoliopsida</taxon>
        <taxon>eudicotyledons</taxon>
        <taxon>Gunneridae</taxon>
        <taxon>Pentapetalae</taxon>
        <taxon>rosids</taxon>
        <taxon>malvids</taxon>
        <taxon>Brassicales</taxon>
        <taxon>Brassicaceae</taxon>
        <taxon>Brassiceae</taxon>
        <taxon>Eruca</taxon>
    </lineage>
</organism>
<keyword evidence="2" id="KW-1185">Reference proteome</keyword>
<reference evidence="1 2" key="1">
    <citation type="submission" date="2022-03" db="EMBL/GenBank/DDBJ databases">
        <authorList>
            <person name="Macdonald S."/>
            <person name="Ahmed S."/>
            <person name="Newling K."/>
        </authorList>
    </citation>
    <scope>NUCLEOTIDE SEQUENCE [LARGE SCALE GENOMIC DNA]</scope>
</reference>